<dbReference type="AlphaFoldDB" id="A0A2J4YZF0"/>
<dbReference type="InterPro" id="IPR012334">
    <property type="entry name" value="Pectin_lyas_fold"/>
</dbReference>
<dbReference type="EMBL" id="PIET01000741">
    <property type="protein sequence ID" value="PLM56119.1"/>
    <property type="molecule type" value="Genomic_DNA"/>
</dbReference>
<proteinExistence type="predicted"/>
<evidence type="ECO:0000313" key="1">
    <source>
        <dbReference type="EMBL" id="PLM56119.1"/>
    </source>
</evidence>
<organism evidence="1 2">
    <name type="scientific">Klebsiella michiganensis</name>
    <dbReference type="NCBI Taxonomy" id="1134687"/>
    <lineage>
        <taxon>Bacteria</taxon>
        <taxon>Pseudomonadati</taxon>
        <taxon>Pseudomonadota</taxon>
        <taxon>Gammaproteobacteria</taxon>
        <taxon>Enterobacterales</taxon>
        <taxon>Enterobacteriaceae</taxon>
        <taxon>Klebsiella/Raoultella group</taxon>
        <taxon>Klebsiella</taxon>
    </lineage>
</organism>
<accession>A0A2J4YZF0</accession>
<evidence type="ECO:0000313" key="2">
    <source>
        <dbReference type="Proteomes" id="UP000234661"/>
    </source>
</evidence>
<dbReference type="Proteomes" id="UP000234661">
    <property type="component" value="Unassembled WGS sequence"/>
</dbReference>
<sequence>MLSLNKTNAASQEKDITPNTDIDEIVKNKGYVDPEDFGAVRANKNIDSTRAFQDAIDYAIKNGFGEVKFSGVYYIGKPLHKIKLPADDGSISSLFVKEGDIIFSAEETVTMNACLLITGDISLVATNIEHDMIIGPWNINESPINTEQLVGIAISSGEDYSRTSRYHFSNFTMSNYFIGRICLCISEATYESLKFIGCGISGLKLGMERCHEGVMTYSGCMSGDIIGGWWTNRNSTYQDSNFLPPYPAHDVNLVGWVDFCYTEEIQYAQIDGMFSTRLVKLDAFFDKYFFKSANSKKSFNGGRLSNSESTHGAIMPTYYGIAGRARLYISRYGRPISGVVINRLKTLGCHRTPVSIFAPKILGCYINDAYIERSGLYDNRKTILKKNAFGIDCADLYRESGYGIGYTVAEGLDVKSIILSSGNQITETHDKSSFTVTKGISINSLNLTGASAYPYMNITSFDGENIHEKYGMYDDFFLSTPIKFAKNSLKFDYLNGVFKPDVNVHAESIDAFYIKCGNVVNISITLHHVHKNSVKDSIEISNLPYPLPEDCCFILSTVIIPGMCKNVNISVCRTAEGVSLIKDSAGTFFSNVDLIEAITDFSISLAYVIVPSE</sequence>
<gene>
    <name evidence="1" type="ORF">CWM85_21355</name>
</gene>
<protein>
    <submittedName>
        <fullName evidence="1">Uncharacterized protein</fullName>
    </submittedName>
</protein>
<name>A0A2J4YZF0_9ENTR</name>
<dbReference type="Gene3D" id="2.160.20.10">
    <property type="entry name" value="Single-stranded right-handed beta-helix, Pectin lyase-like"/>
    <property type="match status" value="1"/>
</dbReference>
<reference evidence="1 2" key="2">
    <citation type="submission" date="2018-01" db="EMBL/GenBank/DDBJ databases">
        <title>Genomic study of Klebsiella pneumoniae.</title>
        <authorList>
            <person name="Yang Y."/>
            <person name="Bicalho R."/>
        </authorList>
    </citation>
    <scope>NUCLEOTIDE SEQUENCE [LARGE SCALE GENOMIC DNA]</scope>
    <source>
        <strain evidence="1 2">A2</strain>
    </source>
</reference>
<reference evidence="1 2" key="1">
    <citation type="submission" date="2017-11" db="EMBL/GenBank/DDBJ databases">
        <authorList>
            <person name="Han C.G."/>
        </authorList>
    </citation>
    <scope>NUCLEOTIDE SEQUENCE [LARGE SCALE GENOMIC DNA]</scope>
    <source>
        <strain evidence="1 2">A2</strain>
    </source>
</reference>
<comment type="caution">
    <text evidence="1">The sequence shown here is derived from an EMBL/GenBank/DDBJ whole genome shotgun (WGS) entry which is preliminary data.</text>
</comment>